<proteinExistence type="predicted"/>
<evidence type="ECO:0000259" key="1">
    <source>
        <dbReference type="Pfam" id="PF14526"/>
    </source>
</evidence>
<dbReference type="InterPro" id="IPR011256">
    <property type="entry name" value="Reg_factor_effector_dom_sf"/>
</dbReference>
<sequence length="118" mass="13837">MIERIGDINTLVNSEVLLDISFHAQQGGETYVHDSAVEVKLTEQIPDGMEIISVPRFTYAECKHHKGQTLKESYNNMYRWIHQNQYKETNPDGLTRFEKYPMIQDPYPEFDMMIPVIK</sequence>
<dbReference type="Proteomes" id="UP001597231">
    <property type="component" value="Unassembled WGS sequence"/>
</dbReference>
<protein>
    <submittedName>
        <fullName evidence="2">GyrI-like domain-containing protein</fullName>
    </submittedName>
</protein>
<dbReference type="SUPFAM" id="SSF55136">
    <property type="entry name" value="Probable bacterial effector-binding domain"/>
    <property type="match status" value="1"/>
</dbReference>
<dbReference type="InterPro" id="IPR029441">
    <property type="entry name" value="Cass2"/>
</dbReference>
<evidence type="ECO:0000313" key="2">
    <source>
        <dbReference type="EMBL" id="MFD1205590.1"/>
    </source>
</evidence>
<feature type="domain" description="Integron-associated effector binding protein" evidence="1">
    <location>
        <begin position="8"/>
        <end position="116"/>
    </location>
</feature>
<dbReference type="EMBL" id="JBHTLT010000048">
    <property type="protein sequence ID" value="MFD1205590.1"/>
    <property type="molecule type" value="Genomic_DNA"/>
</dbReference>
<keyword evidence="3" id="KW-1185">Reference proteome</keyword>
<reference evidence="3" key="1">
    <citation type="journal article" date="2019" name="Int. J. Syst. Evol. Microbiol.">
        <title>The Global Catalogue of Microorganisms (GCM) 10K type strain sequencing project: providing services to taxonomists for standard genome sequencing and annotation.</title>
        <authorList>
            <consortium name="The Broad Institute Genomics Platform"/>
            <consortium name="The Broad Institute Genome Sequencing Center for Infectious Disease"/>
            <person name="Wu L."/>
            <person name="Ma J."/>
        </authorList>
    </citation>
    <scope>NUCLEOTIDE SEQUENCE [LARGE SCALE GENOMIC DNA]</scope>
    <source>
        <strain evidence="3">CCUG 53915</strain>
    </source>
</reference>
<dbReference type="Gene3D" id="3.20.80.10">
    <property type="entry name" value="Regulatory factor, effector binding domain"/>
    <property type="match status" value="1"/>
</dbReference>
<organism evidence="2 3">
    <name type="scientific">Sporosarcina contaminans</name>
    <dbReference type="NCBI Taxonomy" id="633403"/>
    <lineage>
        <taxon>Bacteria</taxon>
        <taxon>Bacillati</taxon>
        <taxon>Bacillota</taxon>
        <taxon>Bacilli</taxon>
        <taxon>Bacillales</taxon>
        <taxon>Caryophanaceae</taxon>
        <taxon>Sporosarcina</taxon>
    </lineage>
</organism>
<dbReference type="RefSeq" id="WP_336823748.1">
    <property type="nucleotide sequence ID" value="NZ_JBHTLT010000048.1"/>
</dbReference>
<dbReference type="Pfam" id="PF14526">
    <property type="entry name" value="Cass2"/>
    <property type="match status" value="1"/>
</dbReference>
<gene>
    <name evidence="2" type="ORF">ACFQ38_10810</name>
</gene>
<evidence type="ECO:0000313" key="3">
    <source>
        <dbReference type="Proteomes" id="UP001597231"/>
    </source>
</evidence>
<accession>A0ABW3TY12</accession>
<name>A0ABW3TY12_9BACL</name>
<comment type="caution">
    <text evidence="2">The sequence shown here is derived from an EMBL/GenBank/DDBJ whole genome shotgun (WGS) entry which is preliminary data.</text>
</comment>